<dbReference type="EMBL" id="MDZA01000133">
    <property type="protein sequence ID" value="OGX90532.1"/>
    <property type="molecule type" value="Genomic_DNA"/>
</dbReference>
<dbReference type="Proteomes" id="UP000177506">
    <property type="component" value="Unassembled WGS sequence"/>
</dbReference>
<evidence type="ECO:0000313" key="2">
    <source>
        <dbReference type="EMBL" id="OGX90532.1"/>
    </source>
</evidence>
<feature type="compositionally biased region" description="Basic and acidic residues" evidence="1">
    <location>
        <begin position="1"/>
        <end position="11"/>
    </location>
</feature>
<organism evidence="2 3">
    <name type="scientific">Hymenobacter coccineus</name>
    <dbReference type="NCBI Taxonomy" id="1908235"/>
    <lineage>
        <taxon>Bacteria</taxon>
        <taxon>Pseudomonadati</taxon>
        <taxon>Bacteroidota</taxon>
        <taxon>Cytophagia</taxon>
        <taxon>Cytophagales</taxon>
        <taxon>Hymenobacteraceae</taxon>
        <taxon>Hymenobacter</taxon>
    </lineage>
</organism>
<evidence type="ECO:0000256" key="1">
    <source>
        <dbReference type="SAM" id="MobiDB-lite"/>
    </source>
</evidence>
<accession>A0A1G1TI18</accession>
<dbReference type="OrthoDB" id="893763at2"/>
<dbReference type="AlphaFoldDB" id="A0A1G1TI18"/>
<gene>
    <name evidence="2" type="ORF">BEN49_06395</name>
</gene>
<feature type="region of interest" description="Disordered" evidence="1">
    <location>
        <begin position="1"/>
        <end position="23"/>
    </location>
</feature>
<protein>
    <submittedName>
        <fullName evidence="2">Uncharacterized protein</fullName>
    </submittedName>
</protein>
<sequence length="158" mass="16473">MKTAFKLDAHPRRPQPPLSEPPAHYFDQLPTRVMDRRPALPRALAGGAAWWALLPGALRTGLASVAVLGGFAGSFWLSGLGSAGAPAASARAATAALDAVPQTELVAYLLRPGANLDATDLAPLVAARPGLAETFWQPSPAELNEALDAQAAEDVQYL</sequence>
<keyword evidence="3" id="KW-1185">Reference proteome</keyword>
<evidence type="ECO:0000313" key="3">
    <source>
        <dbReference type="Proteomes" id="UP000177506"/>
    </source>
</evidence>
<proteinExistence type="predicted"/>
<name>A0A1G1TI18_9BACT</name>
<comment type="caution">
    <text evidence="2">The sequence shown here is derived from an EMBL/GenBank/DDBJ whole genome shotgun (WGS) entry which is preliminary data.</text>
</comment>
<dbReference type="RefSeq" id="WP_070742817.1">
    <property type="nucleotide sequence ID" value="NZ_MDZA01000133.1"/>
</dbReference>
<reference evidence="2 3" key="1">
    <citation type="submission" date="2016-08" db="EMBL/GenBank/DDBJ databases">
        <title>Hymenobacter coccineus sp. nov., Hymenobacter lapidarius sp. nov. and Hymenobacter glacialis sp. nov., isolated from Antarctic soil.</title>
        <authorList>
            <person name="Sedlacek I."/>
            <person name="Kralova S."/>
            <person name="Kyrova K."/>
            <person name="Maslanova I."/>
            <person name="Stankova E."/>
            <person name="Vrbovska V."/>
            <person name="Nemec M."/>
            <person name="Bartak M."/>
            <person name="Svec P."/>
            <person name="Busse H.-J."/>
            <person name="Pantucek R."/>
        </authorList>
    </citation>
    <scope>NUCLEOTIDE SEQUENCE [LARGE SCALE GENOMIC DNA]</scope>
    <source>
        <strain evidence="2 3">CCM 8649</strain>
    </source>
</reference>